<evidence type="ECO:0000313" key="2">
    <source>
        <dbReference type="Proteomes" id="UP000245926"/>
    </source>
</evidence>
<dbReference type="EMBL" id="CP029550">
    <property type="protein sequence ID" value="AWN43484.1"/>
    <property type="molecule type" value="Genomic_DNA"/>
</dbReference>
<organism evidence="1 2">
    <name type="scientific">Methylobacterium durans</name>
    <dbReference type="NCBI Taxonomy" id="2202825"/>
    <lineage>
        <taxon>Bacteria</taxon>
        <taxon>Pseudomonadati</taxon>
        <taxon>Pseudomonadota</taxon>
        <taxon>Alphaproteobacteria</taxon>
        <taxon>Hyphomicrobiales</taxon>
        <taxon>Methylobacteriaceae</taxon>
        <taxon>Methylobacterium</taxon>
    </lineage>
</organism>
<evidence type="ECO:0000313" key="1">
    <source>
        <dbReference type="EMBL" id="AWN43484.1"/>
    </source>
</evidence>
<proteinExistence type="predicted"/>
<dbReference type="KEGG" id="mets:DK389_26975"/>
<gene>
    <name evidence="1" type="ORF">DK389_26975</name>
</gene>
<dbReference type="Proteomes" id="UP000245926">
    <property type="component" value="Chromosome"/>
</dbReference>
<dbReference type="AlphaFoldDB" id="A0A2U8WBE6"/>
<dbReference type="OrthoDB" id="8008423at2"/>
<dbReference type="RefSeq" id="WP_109894325.1">
    <property type="nucleotide sequence ID" value="NZ_CP029550.1"/>
</dbReference>
<keyword evidence="2" id="KW-1185">Reference proteome</keyword>
<protein>
    <submittedName>
        <fullName evidence="1">Uncharacterized protein</fullName>
    </submittedName>
</protein>
<name>A0A2U8WBE6_9HYPH</name>
<reference evidence="2" key="1">
    <citation type="submission" date="2018-05" db="EMBL/GenBank/DDBJ databases">
        <title>Complete Genome Sequence of Methylobacterium sp. 17SD2-17.</title>
        <authorList>
            <person name="Srinivasan S."/>
        </authorList>
    </citation>
    <scope>NUCLEOTIDE SEQUENCE [LARGE SCALE GENOMIC DNA]</scope>
    <source>
        <strain evidence="2">17SD2-17</strain>
    </source>
</reference>
<sequence>MADRDPPSNTVVPFERRTVAPADPNNLLRVERLLREHGRSVARTYLPTLRAIDPRDPSALRSSLIATHREALEVMLAGAASVHALEAISEALDRALSAEPDEGAVEASLAALIDSRMRLPHNLPIFVEAAIFDLVDLGFPPTVVAAACEKLRRESTYFPEISEIVAACRETLARYRDQRRRVAQALADRRQAERWLADLTESAATGGGTVERLP</sequence>
<accession>A0A2U8WBE6</accession>